<protein>
    <submittedName>
        <fullName evidence="1">Uncharacterized protein</fullName>
    </submittedName>
</protein>
<keyword evidence="2" id="KW-1185">Reference proteome</keyword>
<dbReference type="AlphaFoldDB" id="A0A9W8JDT6"/>
<sequence length="159" mass="18046">MYTQSGLLLALTVDANRFIEYEMEERSADGDGGRRIRTDETSLPIPYRSTLRYYDDIESVNIDLGANPSYYYVARQPNNLLFDSFSLHKSGRKEVTIWVFQMAFITKVHGASKAATGTSGLEILDELKERLLSSNPGYSAVFRCLRGLNQLKLVFNIFD</sequence>
<accession>A0A9W8JDT6</accession>
<organism evidence="1 2">
    <name type="scientific">Candolleomyces eurysporus</name>
    <dbReference type="NCBI Taxonomy" id="2828524"/>
    <lineage>
        <taxon>Eukaryota</taxon>
        <taxon>Fungi</taxon>
        <taxon>Dikarya</taxon>
        <taxon>Basidiomycota</taxon>
        <taxon>Agaricomycotina</taxon>
        <taxon>Agaricomycetes</taxon>
        <taxon>Agaricomycetidae</taxon>
        <taxon>Agaricales</taxon>
        <taxon>Agaricineae</taxon>
        <taxon>Psathyrellaceae</taxon>
        <taxon>Candolleomyces</taxon>
    </lineage>
</organism>
<dbReference type="EMBL" id="JANBPK010000814">
    <property type="protein sequence ID" value="KAJ2930989.1"/>
    <property type="molecule type" value="Genomic_DNA"/>
</dbReference>
<proteinExistence type="predicted"/>
<gene>
    <name evidence="1" type="ORF">H1R20_g6137</name>
</gene>
<feature type="non-terminal residue" evidence="1">
    <location>
        <position position="159"/>
    </location>
</feature>
<evidence type="ECO:0000313" key="1">
    <source>
        <dbReference type="EMBL" id="KAJ2930989.1"/>
    </source>
</evidence>
<name>A0A9W8JDT6_9AGAR</name>
<comment type="caution">
    <text evidence="1">The sequence shown here is derived from an EMBL/GenBank/DDBJ whole genome shotgun (WGS) entry which is preliminary data.</text>
</comment>
<reference evidence="1" key="1">
    <citation type="submission" date="2022-06" db="EMBL/GenBank/DDBJ databases">
        <title>Genome Sequence of Candolleomyces eurysporus.</title>
        <authorList>
            <person name="Buettner E."/>
        </authorList>
    </citation>
    <scope>NUCLEOTIDE SEQUENCE</scope>
    <source>
        <strain evidence="1">VTCC 930004</strain>
    </source>
</reference>
<evidence type="ECO:0000313" key="2">
    <source>
        <dbReference type="Proteomes" id="UP001140091"/>
    </source>
</evidence>
<dbReference type="Proteomes" id="UP001140091">
    <property type="component" value="Unassembled WGS sequence"/>
</dbReference>